<evidence type="ECO:0000313" key="3">
    <source>
        <dbReference type="Proteomes" id="UP000287651"/>
    </source>
</evidence>
<comment type="caution">
    <text evidence="2">The sequence shown here is derived from an EMBL/GenBank/DDBJ whole genome shotgun (WGS) entry which is preliminary data.</text>
</comment>
<sequence>KLPRWCVYLCSPSGLVTVGNGRTTTFREGIVASKWVEVEVEVEVEEEKITMKQMERGIDKGGVNFAGGEGHDEADGRRN</sequence>
<proteinExistence type="predicted"/>
<dbReference type="EMBL" id="AMZH03025382">
    <property type="protein sequence ID" value="RRT35208.1"/>
    <property type="molecule type" value="Genomic_DNA"/>
</dbReference>
<feature type="compositionally biased region" description="Basic and acidic residues" evidence="1">
    <location>
        <begin position="69"/>
        <end position="79"/>
    </location>
</feature>
<name>A0A426X6W3_ENSVE</name>
<dbReference type="AlphaFoldDB" id="A0A426X6W3"/>
<dbReference type="Proteomes" id="UP000287651">
    <property type="component" value="Unassembled WGS sequence"/>
</dbReference>
<accession>A0A426X6W3</accession>
<feature type="region of interest" description="Disordered" evidence="1">
    <location>
        <begin position="60"/>
        <end position="79"/>
    </location>
</feature>
<evidence type="ECO:0000256" key="1">
    <source>
        <dbReference type="SAM" id="MobiDB-lite"/>
    </source>
</evidence>
<gene>
    <name evidence="2" type="ORF">B296_00058444</name>
</gene>
<feature type="non-terminal residue" evidence="2">
    <location>
        <position position="1"/>
    </location>
</feature>
<protein>
    <submittedName>
        <fullName evidence="2">Uncharacterized protein</fullName>
    </submittedName>
</protein>
<evidence type="ECO:0000313" key="2">
    <source>
        <dbReference type="EMBL" id="RRT35208.1"/>
    </source>
</evidence>
<reference evidence="2 3" key="1">
    <citation type="journal article" date="2014" name="Agronomy (Basel)">
        <title>A Draft Genome Sequence for Ensete ventricosum, the Drought-Tolerant Tree Against Hunger.</title>
        <authorList>
            <person name="Harrison J."/>
            <person name="Moore K.A."/>
            <person name="Paszkiewicz K."/>
            <person name="Jones T."/>
            <person name="Grant M."/>
            <person name="Ambacheew D."/>
            <person name="Muzemil S."/>
            <person name="Studholme D.J."/>
        </authorList>
    </citation>
    <scope>NUCLEOTIDE SEQUENCE [LARGE SCALE GENOMIC DNA]</scope>
</reference>
<organism evidence="2 3">
    <name type="scientific">Ensete ventricosum</name>
    <name type="common">Abyssinian banana</name>
    <name type="synonym">Musa ensete</name>
    <dbReference type="NCBI Taxonomy" id="4639"/>
    <lineage>
        <taxon>Eukaryota</taxon>
        <taxon>Viridiplantae</taxon>
        <taxon>Streptophyta</taxon>
        <taxon>Embryophyta</taxon>
        <taxon>Tracheophyta</taxon>
        <taxon>Spermatophyta</taxon>
        <taxon>Magnoliopsida</taxon>
        <taxon>Liliopsida</taxon>
        <taxon>Zingiberales</taxon>
        <taxon>Musaceae</taxon>
        <taxon>Ensete</taxon>
    </lineage>
</organism>